<dbReference type="PANTHER" id="PTHR46847:SF1">
    <property type="entry name" value="D-ALLOSE-BINDING PERIPLASMIC PROTEIN-RELATED"/>
    <property type="match status" value="1"/>
</dbReference>
<evidence type="ECO:0000256" key="6">
    <source>
        <dbReference type="ARBA" id="ARBA00034344"/>
    </source>
</evidence>
<comment type="subcellular location">
    <subcellularLocation>
        <location evidence="1">Cell envelope</location>
    </subcellularLocation>
</comment>
<keyword evidence="4" id="KW-0732">Signal</keyword>
<evidence type="ECO:0000259" key="7">
    <source>
        <dbReference type="Pfam" id="PF13407"/>
    </source>
</evidence>
<evidence type="ECO:0000256" key="3">
    <source>
        <dbReference type="ARBA" id="ARBA00022723"/>
    </source>
</evidence>
<reference evidence="8 9" key="1">
    <citation type="journal article" date="2013" name="Genome Announc.">
        <title>Complete Genome Sequence of the Solvent Producer Clostridium saccharobutylicum NCP262 (DSM 13864).</title>
        <authorList>
            <person name="Poehlein A."/>
            <person name="Hartwich K."/>
            <person name="Krabben P."/>
            <person name="Ehrenreich A."/>
            <person name="Liebl W."/>
            <person name="Durre P."/>
            <person name="Gottschalk G."/>
            <person name="Daniel R."/>
        </authorList>
    </citation>
    <scope>NUCLEOTIDE SEQUENCE [LARGE SCALE GENOMIC DNA]</scope>
    <source>
        <strain evidence="8">DSM 13864</strain>
    </source>
</reference>
<dbReference type="CDD" id="cd01539">
    <property type="entry name" value="PBP1_GGBP"/>
    <property type="match status" value="1"/>
</dbReference>
<dbReference type="InterPro" id="IPR025997">
    <property type="entry name" value="SBP_2_dom"/>
</dbReference>
<dbReference type="AlphaFoldDB" id="U5MSN1"/>
<dbReference type="HOGENOM" id="CLU_037628_3_1_9"/>
<evidence type="ECO:0000256" key="4">
    <source>
        <dbReference type="ARBA" id="ARBA00022729"/>
    </source>
</evidence>
<dbReference type="eggNOG" id="COG1879">
    <property type="taxonomic scope" value="Bacteria"/>
</dbReference>
<dbReference type="GO" id="GO:0046872">
    <property type="term" value="F:metal ion binding"/>
    <property type="evidence" value="ECO:0007669"/>
    <property type="project" value="UniProtKB-KW"/>
</dbReference>
<evidence type="ECO:0000256" key="5">
    <source>
        <dbReference type="ARBA" id="ARBA00034323"/>
    </source>
</evidence>
<dbReference type="RefSeq" id="WP_022745163.1">
    <property type="nucleotide sequence ID" value="NC_022571.1"/>
</dbReference>
<comment type="similarity">
    <text evidence="2">Belongs to the bacterial solute-binding protein 2 family.</text>
</comment>
<protein>
    <recommendedName>
        <fullName evidence="6">D-galactose/methyl-galactoside binding periplasmic protein MglB</fullName>
    </recommendedName>
</protein>
<keyword evidence="3" id="KW-0479">Metal-binding</keyword>
<dbReference type="InterPro" id="IPR028082">
    <property type="entry name" value="Peripla_BP_I"/>
</dbReference>
<proteinExistence type="inferred from homology"/>
<organism evidence="8 9">
    <name type="scientific">Clostridium saccharobutylicum DSM 13864</name>
    <dbReference type="NCBI Taxonomy" id="1345695"/>
    <lineage>
        <taxon>Bacteria</taxon>
        <taxon>Bacillati</taxon>
        <taxon>Bacillota</taxon>
        <taxon>Clostridia</taxon>
        <taxon>Eubacteriales</taxon>
        <taxon>Clostridiaceae</taxon>
        <taxon>Clostridium</taxon>
    </lineage>
</organism>
<comment type="subunit">
    <text evidence="5">The ABC transporter complex is composed of one ATP-binding protein (MglA), two transmembrane proteins (MglC) and a solute-binding protein (MglB).</text>
</comment>
<dbReference type="Gene3D" id="3.40.50.2300">
    <property type="match status" value="2"/>
</dbReference>
<dbReference type="GeneID" id="55474159"/>
<evidence type="ECO:0000313" key="9">
    <source>
        <dbReference type="Proteomes" id="UP000017118"/>
    </source>
</evidence>
<feature type="domain" description="Periplasmic binding protein" evidence="7">
    <location>
        <begin position="49"/>
        <end position="332"/>
    </location>
</feature>
<evidence type="ECO:0000256" key="1">
    <source>
        <dbReference type="ARBA" id="ARBA00004196"/>
    </source>
</evidence>
<evidence type="ECO:0000256" key="2">
    <source>
        <dbReference type="ARBA" id="ARBA00007639"/>
    </source>
</evidence>
<dbReference type="EMBL" id="CP006721">
    <property type="protein sequence ID" value="AGX42666.1"/>
    <property type="molecule type" value="Genomic_DNA"/>
</dbReference>
<sequence>MKTRSESDMRRMGRKLTIIISIIIVFMTGGNALGETINTNDTIIKPVKVAVVVYDTTGAYISQVINNLKDIQNKNEGKVEFEFYSSNKDQSVQNEIIDTKLQNKEVKLLIVELVDLNNPQEVIDRAKEYNVPIILISREASNKDSIKSYGKSIFIGTDLEQAGVLEGEFLVDKWNKNKYLIDKNKDNIMQYIIFNGPSDNLEAIARAKYSVLTINDAGIETKNIASIFCDWSTKDEAKKRMAALLLQCSNNNIEVIIATNDNMAIGAIEALQAMGYNNGDKEKTIPVVGVDGIPEVIELIKKGFMAGTVIQDAQAMAEAAYITGMNLVEGKKPLEGTNYKFDEIGATIRIPYKRYAAN</sequence>
<dbReference type="PATRIC" id="fig|1345695.3.peg.1627"/>
<dbReference type="GO" id="GO:0030313">
    <property type="term" value="C:cell envelope"/>
    <property type="evidence" value="ECO:0007669"/>
    <property type="project" value="UniProtKB-SubCell"/>
</dbReference>
<dbReference type="InterPro" id="IPR044085">
    <property type="entry name" value="MglB-like_PBP1"/>
</dbReference>
<keyword evidence="9" id="KW-1185">Reference proteome</keyword>
<gene>
    <name evidence="8" type="primary">mglB4</name>
    <name evidence="8" type="ORF">CLSA_c16700</name>
</gene>
<accession>U5MSN1</accession>
<dbReference type="SUPFAM" id="SSF53822">
    <property type="entry name" value="Periplasmic binding protein-like I"/>
    <property type="match status" value="1"/>
</dbReference>
<dbReference type="Pfam" id="PF13407">
    <property type="entry name" value="Peripla_BP_4"/>
    <property type="match status" value="1"/>
</dbReference>
<dbReference type="GO" id="GO:0030246">
    <property type="term" value="F:carbohydrate binding"/>
    <property type="evidence" value="ECO:0007669"/>
    <property type="project" value="InterPro"/>
</dbReference>
<evidence type="ECO:0000313" key="8">
    <source>
        <dbReference type="EMBL" id="AGX42666.1"/>
    </source>
</evidence>
<name>U5MSN1_CLOSA</name>
<dbReference type="PANTHER" id="PTHR46847">
    <property type="entry name" value="D-ALLOSE-BINDING PERIPLASMIC PROTEIN-RELATED"/>
    <property type="match status" value="1"/>
</dbReference>
<dbReference type="Proteomes" id="UP000017118">
    <property type="component" value="Chromosome"/>
</dbReference>
<dbReference type="KEGG" id="csb:CLSA_c16700"/>